<evidence type="ECO:0000313" key="3">
    <source>
        <dbReference type="Proteomes" id="UP000298458"/>
    </source>
</evidence>
<protein>
    <submittedName>
        <fullName evidence="2">BolA family transcriptional regulator</fullName>
    </submittedName>
</protein>
<gene>
    <name evidence="2" type="ORF">EHO60_00455</name>
</gene>
<reference evidence="2" key="1">
    <citation type="journal article" date="2019" name="PLoS Negl. Trop. Dis.">
        <title>Revisiting the worldwide diversity of Leptospira species in the environment.</title>
        <authorList>
            <person name="Vincent A.T."/>
            <person name="Schiettekatte O."/>
            <person name="Bourhy P."/>
            <person name="Veyrier F.J."/>
            <person name="Picardeau M."/>
        </authorList>
    </citation>
    <scope>NUCLEOTIDE SEQUENCE [LARGE SCALE GENOMIC DNA]</scope>
    <source>
        <strain evidence="2">SSW15</strain>
    </source>
</reference>
<proteinExistence type="inferred from homology"/>
<dbReference type="Gene3D" id="3.30.300.90">
    <property type="entry name" value="BolA-like"/>
    <property type="match status" value="1"/>
</dbReference>
<dbReference type="PIRSF" id="PIRSF003113">
    <property type="entry name" value="BolA"/>
    <property type="match status" value="1"/>
</dbReference>
<comment type="caution">
    <text evidence="2">The sequence shown here is derived from an EMBL/GenBank/DDBJ whole genome shotgun (WGS) entry which is preliminary data.</text>
</comment>
<comment type="similarity">
    <text evidence="1">Belongs to the BolA/IbaG family.</text>
</comment>
<dbReference type="EMBL" id="RQET01000001">
    <property type="protein sequence ID" value="TGK13863.1"/>
    <property type="molecule type" value="Genomic_DNA"/>
</dbReference>
<dbReference type="GO" id="GO:0016226">
    <property type="term" value="P:iron-sulfur cluster assembly"/>
    <property type="evidence" value="ECO:0007669"/>
    <property type="project" value="TreeGrafter"/>
</dbReference>
<keyword evidence="3" id="KW-1185">Reference proteome</keyword>
<dbReference type="SUPFAM" id="SSF82657">
    <property type="entry name" value="BolA-like"/>
    <property type="match status" value="1"/>
</dbReference>
<dbReference type="InterPro" id="IPR036065">
    <property type="entry name" value="BolA-like_sf"/>
</dbReference>
<dbReference type="PANTHER" id="PTHR46230">
    <property type="match status" value="1"/>
</dbReference>
<dbReference type="OrthoDB" id="331000at2"/>
<dbReference type="RefSeq" id="WP_135766204.1">
    <property type="nucleotide sequence ID" value="NZ_RQET01000001.1"/>
</dbReference>
<name>A0A4R9GLA4_9LEPT</name>
<dbReference type="PANTHER" id="PTHR46230:SF7">
    <property type="entry name" value="BOLA-LIKE PROTEIN 1"/>
    <property type="match status" value="1"/>
</dbReference>
<sequence>MKETQEELEFLLREKFSPSALEVVDFSAEHAGHSGNPEGRRKGTHLRVRIACESFRGKSLLEQHRLVVSTLESTVKARKIHALEIRTEVP</sequence>
<organism evidence="2 3">
    <name type="scientific">Leptospira fletcheri</name>
    <dbReference type="NCBI Taxonomy" id="2484981"/>
    <lineage>
        <taxon>Bacteria</taxon>
        <taxon>Pseudomonadati</taxon>
        <taxon>Spirochaetota</taxon>
        <taxon>Spirochaetia</taxon>
        <taxon>Leptospirales</taxon>
        <taxon>Leptospiraceae</taxon>
        <taxon>Leptospira</taxon>
    </lineage>
</organism>
<evidence type="ECO:0000313" key="2">
    <source>
        <dbReference type="EMBL" id="TGK13863.1"/>
    </source>
</evidence>
<accession>A0A4R9GLA4</accession>
<dbReference type="InterPro" id="IPR002634">
    <property type="entry name" value="BolA"/>
</dbReference>
<evidence type="ECO:0000256" key="1">
    <source>
        <dbReference type="RuleBase" id="RU003860"/>
    </source>
</evidence>
<dbReference type="Pfam" id="PF01722">
    <property type="entry name" value="BolA"/>
    <property type="match status" value="1"/>
</dbReference>
<dbReference type="Proteomes" id="UP000298458">
    <property type="component" value="Unassembled WGS sequence"/>
</dbReference>
<dbReference type="AlphaFoldDB" id="A0A4R9GLA4"/>